<dbReference type="InterPro" id="IPR025669">
    <property type="entry name" value="AAA_dom"/>
</dbReference>
<evidence type="ECO:0000259" key="1">
    <source>
        <dbReference type="Pfam" id="PF13614"/>
    </source>
</evidence>
<keyword evidence="3" id="KW-1185">Reference proteome</keyword>
<dbReference type="OrthoDB" id="9785810at2"/>
<sequence>MKISTVAVNKGGVGKTATAVHLAFAAAERQVSTVFLDLDEQGNSTYTLGAHLAEGISATMLFTPDGANEIRAYFAAHPVKPGITLIGSDDVLKEVDRYPVADIAQNFMASIKALAEAGFDLCLVDTPNGGGSIPQCALAVSDYVLSPVEVEHYSIQGIRKLVTTIGNIKFGNIDGLPANPNLHWLGMLPNKVDLRNPRHVTNLAALKAEHNDYVVPLTVGLRSTIADAVASCVPVWKIKKTTARLASSEVRAVANYVFETMEIN</sequence>
<dbReference type="RefSeq" id="WP_155442206.1">
    <property type="nucleotide sequence ID" value="NZ_WNLA01000032.1"/>
</dbReference>
<dbReference type="Proteomes" id="UP000484015">
    <property type="component" value="Unassembled WGS sequence"/>
</dbReference>
<dbReference type="PANTHER" id="PTHR13696">
    <property type="entry name" value="P-LOOP CONTAINING NUCLEOSIDE TRIPHOSPHATE HYDROLASE"/>
    <property type="match status" value="1"/>
</dbReference>
<evidence type="ECO:0000313" key="2">
    <source>
        <dbReference type="EMBL" id="MTW05861.1"/>
    </source>
</evidence>
<evidence type="ECO:0000313" key="3">
    <source>
        <dbReference type="Proteomes" id="UP000484015"/>
    </source>
</evidence>
<comment type="caution">
    <text evidence="2">The sequence shown here is derived from an EMBL/GenBank/DDBJ whole genome shotgun (WGS) entry which is preliminary data.</text>
</comment>
<reference evidence="2 3" key="1">
    <citation type="submission" date="2019-11" db="EMBL/GenBank/DDBJ databases">
        <title>Type strains purchased from KCTC, JCM and DSMZ.</title>
        <authorList>
            <person name="Lu H."/>
        </authorList>
    </citation>
    <scope>NUCLEOTIDE SEQUENCE [LARGE SCALE GENOMIC DNA]</scope>
    <source>
        <strain evidence="2 3">KCTC 42409</strain>
    </source>
</reference>
<accession>A0A6L6Q9I7</accession>
<protein>
    <submittedName>
        <fullName evidence="2">AAA family ATPase</fullName>
    </submittedName>
</protein>
<gene>
    <name evidence="2" type="ORF">GM668_27665</name>
</gene>
<feature type="domain" description="AAA" evidence="1">
    <location>
        <begin position="1"/>
        <end position="169"/>
    </location>
</feature>
<dbReference type="EMBL" id="WNLA01000032">
    <property type="protein sequence ID" value="MTW05861.1"/>
    <property type="molecule type" value="Genomic_DNA"/>
</dbReference>
<dbReference type="PANTHER" id="PTHR13696:SF99">
    <property type="entry name" value="COBYRINIC ACID AC-DIAMIDE SYNTHASE"/>
    <property type="match status" value="1"/>
</dbReference>
<proteinExistence type="predicted"/>
<dbReference type="InterPro" id="IPR050678">
    <property type="entry name" value="DNA_Partitioning_ATPase"/>
</dbReference>
<dbReference type="SUPFAM" id="SSF52540">
    <property type="entry name" value="P-loop containing nucleoside triphosphate hydrolases"/>
    <property type="match status" value="1"/>
</dbReference>
<organism evidence="2 3">
    <name type="scientific">Pseudoduganella ginsengisoli</name>
    <dbReference type="NCBI Taxonomy" id="1462440"/>
    <lineage>
        <taxon>Bacteria</taxon>
        <taxon>Pseudomonadati</taxon>
        <taxon>Pseudomonadota</taxon>
        <taxon>Betaproteobacteria</taxon>
        <taxon>Burkholderiales</taxon>
        <taxon>Oxalobacteraceae</taxon>
        <taxon>Telluria group</taxon>
        <taxon>Pseudoduganella</taxon>
    </lineage>
</organism>
<dbReference type="InterPro" id="IPR027417">
    <property type="entry name" value="P-loop_NTPase"/>
</dbReference>
<dbReference type="Pfam" id="PF13614">
    <property type="entry name" value="AAA_31"/>
    <property type="match status" value="1"/>
</dbReference>
<dbReference type="AlphaFoldDB" id="A0A6L6Q9I7"/>
<name>A0A6L6Q9I7_9BURK</name>
<dbReference type="CDD" id="cd02042">
    <property type="entry name" value="ParAB_family"/>
    <property type="match status" value="1"/>
</dbReference>
<dbReference type="Gene3D" id="3.40.50.300">
    <property type="entry name" value="P-loop containing nucleotide triphosphate hydrolases"/>
    <property type="match status" value="1"/>
</dbReference>